<gene>
    <name evidence="2" type="ORF">B0A72_05655</name>
</gene>
<keyword evidence="1" id="KW-1133">Transmembrane helix</keyword>
<evidence type="ECO:0008006" key="4">
    <source>
        <dbReference type="Google" id="ProtNLM"/>
    </source>
</evidence>
<dbReference type="EMBL" id="MUHB01000006">
    <property type="protein sequence ID" value="OXB06530.1"/>
    <property type="molecule type" value="Genomic_DNA"/>
</dbReference>
<comment type="caution">
    <text evidence="2">The sequence shown here is derived from an EMBL/GenBank/DDBJ whole genome shotgun (WGS) entry which is preliminary data.</text>
</comment>
<organism evidence="2 3">
    <name type="scientific">Flavobacterium pectinovorum</name>
    <dbReference type="NCBI Taxonomy" id="29533"/>
    <lineage>
        <taxon>Bacteria</taxon>
        <taxon>Pseudomonadati</taxon>
        <taxon>Bacteroidota</taxon>
        <taxon>Flavobacteriia</taxon>
        <taxon>Flavobacteriales</taxon>
        <taxon>Flavobacteriaceae</taxon>
        <taxon>Flavobacterium</taxon>
    </lineage>
</organism>
<evidence type="ECO:0000313" key="3">
    <source>
        <dbReference type="Proteomes" id="UP000198431"/>
    </source>
</evidence>
<evidence type="ECO:0000313" key="2">
    <source>
        <dbReference type="EMBL" id="OXB06530.1"/>
    </source>
</evidence>
<proteinExistence type="predicted"/>
<feature type="transmembrane region" description="Helical" evidence="1">
    <location>
        <begin position="25"/>
        <end position="46"/>
    </location>
</feature>
<evidence type="ECO:0000256" key="1">
    <source>
        <dbReference type="SAM" id="Phobius"/>
    </source>
</evidence>
<keyword evidence="1" id="KW-0812">Transmembrane</keyword>
<reference evidence="2 3" key="1">
    <citation type="submission" date="2016-11" db="EMBL/GenBank/DDBJ databases">
        <title>Whole genomes of Flavobacteriaceae.</title>
        <authorList>
            <person name="Stine C."/>
            <person name="Li C."/>
            <person name="Tadesse D."/>
        </authorList>
    </citation>
    <scope>NUCLEOTIDE SEQUENCE [LARGE SCALE GENOMIC DNA]</scope>
    <source>
        <strain evidence="2 3">ATCC 19366</strain>
    </source>
</reference>
<dbReference type="Proteomes" id="UP000198431">
    <property type="component" value="Unassembled WGS sequence"/>
</dbReference>
<name>A0AB36P411_9FLAO</name>
<keyword evidence="1" id="KW-0472">Membrane</keyword>
<dbReference type="AlphaFoldDB" id="A0AB36P411"/>
<sequence>MVPFITLPPDSLAFQIYVESLSTGYLFYLTPVLSFIMIIFAVLLIINAFNKKVVFTNDAIISKDIFETRKLIFSEIKGFGISNFMLYIETNSNAKKRIAINVLSLNKVDNLMQNLESKFVNLDFLVTEKA</sequence>
<protein>
    <recommendedName>
        <fullName evidence="4">PH domain-containing protein</fullName>
    </recommendedName>
</protein>
<accession>A0AB36P411</accession>